<dbReference type="RefSeq" id="WP_133474297.1">
    <property type="nucleotide sequence ID" value="NZ_SNWP01000011.1"/>
</dbReference>
<dbReference type="Proteomes" id="UP000295741">
    <property type="component" value="Unassembled WGS sequence"/>
</dbReference>
<gene>
    <name evidence="1" type="ORF">BC659_1754</name>
</gene>
<dbReference type="EMBL" id="SNWP01000011">
    <property type="protein sequence ID" value="TDO26448.1"/>
    <property type="molecule type" value="Genomic_DNA"/>
</dbReference>
<dbReference type="AlphaFoldDB" id="A0A4V3C4L1"/>
<comment type="caution">
    <text evidence="1">The sequence shown here is derived from an EMBL/GenBank/DDBJ whole genome shotgun (WGS) entry which is preliminary data.</text>
</comment>
<proteinExistence type="predicted"/>
<keyword evidence="2" id="KW-1185">Reference proteome</keyword>
<accession>A0A4V3C4L1</accession>
<evidence type="ECO:0000313" key="1">
    <source>
        <dbReference type="EMBL" id="TDO26448.1"/>
    </source>
</evidence>
<sequence length="117" mass="13773">MQYVTDDLQQRWWALEASLVERFGKKPDLEAVLFLIGLQETSFIREKISKEQKQDLMHVAVCTVLAQSGYYILEGKDEEGWPHFKQVKELPPMPLPEQENFIKDHVLLYFQQMESNS</sequence>
<name>A0A4V3C4L1_9BACT</name>
<reference evidence="1 2" key="1">
    <citation type="submission" date="2019-03" db="EMBL/GenBank/DDBJ databases">
        <title>Genomic Encyclopedia of Archaeal and Bacterial Type Strains, Phase II (KMG-II): from individual species to whole genera.</title>
        <authorList>
            <person name="Goeker M."/>
        </authorList>
    </citation>
    <scope>NUCLEOTIDE SEQUENCE [LARGE SCALE GENOMIC DNA]</scope>
    <source>
        <strain evidence="1 2">DSM 28323</strain>
    </source>
</reference>
<protein>
    <submittedName>
        <fullName evidence="1">Uncharacterized protein</fullName>
    </submittedName>
</protein>
<organism evidence="1 2">
    <name type="scientific">Sediminibacterium goheungense</name>
    <dbReference type="NCBI Taxonomy" id="1086393"/>
    <lineage>
        <taxon>Bacteria</taxon>
        <taxon>Pseudomonadati</taxon>
        <taxon>Bacteroidota</taxon>
        <taxon>Chitinophagia</taxon>
        <taxon>Chitinophagales</taxon>
        <taxon>Chitinophagaceae</taxon>
        <taxon>Sediminibacterium</taxon>
    </lineage>
</organism>
<dbReference type="OrthoDB" id="794480at2"/>
<evidence type="ECO:0000313" key="2">
    <source>
        <dbReference type="Proteomes" id="UP000295741"/>
    </source>
</evidence>